<comment type="caution">
    <text evidence="2">The sequence shown here is derived from an EMBL/GenBank/DDBJ whole genome shotgun (WGS) entry which is preliminary data.</text>
</comment>
<dbReference type="PANTHER" id="PTHR43591">
    <property type="entry name" value="METHYLTRANSFERASE"/>
    <property type="match status" value="1"/>
</dbReference>
<feature type="compositionally biased region" description="Polar residues" evidence="1">
    <location>
        <begin position="231"/>
        <end position="240"/>
    </location>
</feature>
<dbReference type="AlphaFoldDB" id="A0AAD6MUZ9"/>
<protein>
    <recommendedName>
        <fullName evidence="4">Methyltransferase</fullName>
    </recommendedName>
</protein>
<gene>
    <name evidence="2" type="ORF">N7493_006707</name>
</gene>
<dbReference type="Gene3D" id="3.40.50.150">
    <property type="entry name" value="Vaccinia Virus protein VP39"/>
    <property type="match status" value="1"/>
</dbReference>
<feature type="compositionally biased region" description="Polar residues" evidence="1">
    <location>
        <begin position="257"/>
        <end position="269"/>
    </location>
</feature>
<evidence type="ECO:0000313" key="3">
    <source>
        <dbReference type="Proteomes" id="UP001215712"/>
    </source>
</evidence>
<reference evidence="2" key="2">
    <citation type="submission" date="2023-01" db="EMBL/GenBank/DDBJ databases">
        <authorList>
            <person name="Petersen C."/>
        </authorList>
    </citation>
    <scope>NUCLEOTIDE SEQUENCE</scope>
    <source>
        <strain evidence="2">IBT 17514</strain>
    </source>
</reference>
<dbReference type="Proteomes" id="UP001215712">
    <property type="component" value="Unassembled WGS sequence"/>
</dbReference>
<sequence>MTRSTTAQEYGALPISMPSDSPMYLEPDIVHSSLSRFELEMALSSSSFSRPSSSIATDSDSIEHSPQREEKDPESRIQNAAPRPEQVTSSPSPLLLQPVQVLDIEPEICDAELTPLSPSPSPSCEPLPTSHTQSTTDLQYENERLTALSPVQCSPESDSHTIINDMEEHILAIAPHLASIPEEITEDDDGCGSTRKPLIPESSSLPSPTTPIITAIDDVLVEATTWPMSGETDTTSSIPTSGIAEGLDIPPSPSSPLAPTQNLTGTSNSAHDDQPIGINPSAEDDSGDVSEADSTNEDSSSIFDDDYHSVTSSYTASLLSDVKDYAYENGRRYHSYREGHYVLPNDDQEQDRQDLLHHVRNLVLNGDLYRAPMSENSLQRVLDIGTGTGIWAIDFADSHPGTEVIGTDLSPIQPSWVPPNLRFLVDDAESPWLFSSTRPFDFIHIRDLGGSIADWPRLLNQAYANLKPGDGSITLKSDDDSLRLAPTLCEFLGRLQQASEAFHRPMNIAEGHRQGLVEAGFEDVRDEVYKVPSSTWPRDPIQKQIGRYNLCSLLMAVEAYSLALFTRVLGWSNTETQIFLAGVRRDLKNPEVHTYCNLHIVYGRKPDPHSRGAM</sequence>
<feature type="compositionally biased region" description="Low complexity" evidence="1">
    <location>
        <begin position="197"/>
        <end position="211"/>
    </location>
</feature>
<accession>A0AAD6MUZ9</accession>
<feature type="region of interest" description="Disordered" evidence="1">
    <location>
        <begin position="1"/>
        <end position="23"/>
    </location>
</feature>
<feature type="compositionally biased region" description="Acidic residues" evidence="1">
    <location>
        <begin position="282"/>
        <end position="296"/>
    </location>
</feature>
<dbReference type="PANTHER" id="PTHR43591:SF24">
    <property type="entry name" value="2-METHOXY-6-POLYPRENYL-1,4-BENZOQUINOL METHYLASE, MITOCHONDRIAL"/>
    <property type="match status" value="1"/>
</dbReference>
<feature type="compositionally biased region" description="Low complexity" evidence="1">
    <location>
        <begin position="44"/>
        <end position="54"/>
    </location>
</feature>
<reference evidence="2" key="1">
    <citation type="journal article" date="2023" name="IMA Fungus">
        <title>Comparative genomic study of the Penicillium genus elucidates a diverse pangenome and 15 lateral gene transfer events.</title>
        <authorList>
            <person name="Petersen C."/>
            <person name="Sorensen T."/>
            <person name="Nielsen M.R."/>
            <person name="Sondergaard T.E."/>
            <person name="Sorensen J.L."/>
            <person name="Fitzpatrick D.A."/>
            <person name="Frisvad J.C."/>
            <person name="Nielsen K.L."/>
        </authorList>
    </citation>
    <scope>NUCLEOTIDE SEQUENCE</scope>
    <source>
        <strain evidence="2">IBT 17514</strain>
    </source>
</reference>
<feature type="region of interest" description="Disordered" evidence="1">
    <location>
        <begin position="42"/>
        <end position="94"/>
    </location>
</feature>
<dbReference type="GO" id="GO:0008168">
    <property type="term" value="F:methyltransferase activity"/>
    <property type="evidence" value="ECO:0007669"/>
    <property type="project" value="TreeGrafter"/>
</dbReference>
<dbReference type="InterPro" id="IPR029063">
    <property type="entry name" value="SAM-dependent_MTases_sf"/>
</dbReference>
<name>A0AAD6MUZ9_9EURO</name>
<evidence type="ECO:0000256" key="1">
    <source>
        <dbReference type="SAM" id="MobiDB-lite"/>
    </source>
</evidence>
<feature type="compositionally biased region" description="Basic and acidic residues" evidence="1">
    <location>
        <begin position="61"/>
        <end position="75"/>
    </location>
</feature>
<feature type="region of interest" description="Disordered" evidence="1">
    <location>
        <begin position="185"/>
        <end position="211"/>
    </location>
</feature>
<evidence type="ECO:0000313" key="2">
    <source>
        <dbReference type="EMBL" id="KAJ5719829.1"/>
    </source>
</evidence>
<dbReference type="SUPFAM" id="SSF53335">
    <property type="entry name" value="S-adenosyl-L-methionine-dependent methyltransferases"/>
    <property type="match status" value="1"/>
</dbReference>
<dbReference type="EMBL" id="JAQJAN010000009">
    <property type="protein sequence ID" value="KAJ5719829.1"/>
    <property type="molecule type" value="Genomic_DNA"/>
</dbReference>
<dbReference type="CDD" id="cd02440">
    <property type="entry name" value="AdoMet_MTases"/>
    <property type="match status" value="1"/>
</dbReference>
<evidence type="ECO:0008006" key="4">
    <source>
        <dbReference type="Google" id="ProtNLM"/>
    </source>
</evidence>
<feature type="region of interest" description="Disordered" evidence="1">
    <location>
        <begin position="228"/>
        <end position="306"/>
    </location>
</feature>
<keyword evidence="3" id="KW-1185">Reference proteome</keyword>
<feature type="region of interest" description="Disordered" evidence="1">
    <location>
        <begin position="112"/>
        <end position="133"/>
    </location>
</feature>
<dbReference type="Pfam" id="PF13489">
    <property type="entry name" value="Methyltransf_23"/>
    <property type="match status" value="1"/>
</dbReference>
<organism evidence="2 3">
    <name type="scientific">Penicillium malachiteum</name>
    <dbReference type="NCBI Taxonomy" id="1324776"/>
    <lineage>
        <taxon>Eukaryota</taxon>
        <taxon>Fungi</taxon>
        <taxon>Dikarya</taxon>
        <taxon>Ascomycota</taxon>
        <taxon>Pezizomycotina</taxon>
        <taxon>Eurotiomycetes</taxon>
        <taxon>Eurotiomycetidae</taxon>
        <taxon>Eurotiales</taxon>
        <taxon>Aspergillaceae</taxon>
        <taxon>Penicillium</taxon>
    </lineage>
</organism>
<proteinExistence type="predicted"/>